<sequence length="99" mass="11203">MHNSRGTVHTEELGDARSQQKLQGDSGECLLWFVVEGVCKLLLVEFFGCSLPFRGRSTDGFAKPLWTKQVHVQCGICVLSISTQVRQHQGQRRKDCREI</sequence>
<reference evidence="2" key="1">
    <citation type="submission" date="2021-01" db="EMBL/GenBank/DDBJ databases">
        <authorList>
            <person name="Corre E."/>
            <person name="Pelletier E."/>
            <person name="Niang G."/>
            <person name="Scheremetjew M."/>
            <person name="Finn R."/>
            <person name="Kale V."/>
            <person name="Holt S."/>
            <person name="Cochrane G."/>
            <person name="Meng A."/>
            <person name="Brown T."/>
            <person name="Cohen L."/>
        </authorList>
    </citation>
    <scope>NUCLEOTIDE SEQUENCE</scope>
    <source>
        <strain evidence="2">NIES-381</strain>
    </source>
</reference>
<organism evidence="2">
    <name type="scientific">Eutreptiella gymnastica</name>
    <dbReference type="NCBI Taxonomy" id="73025"/>
    <lineage>
        <taxon>Eukaryota</taxon>
        <taxon>Discoba</taxon>
        <taxon>Euglenozoa</taxon>
        <taxon>Euglenida</taxon>
        <taxon>Spirocuta</taxon>
        <taxon>Euglenophyceae</taxon>
        <taxon>Eutreptiales</taxon>
        <taxon>Eutreptiaceae</taxon>
        <taxon>Eutreptiella</taxon>
    </lineage>
</organism>
<feature type="region of interest" description="Disordered" evidence="1">
    <location>
        <begin position="1"/>
        <end position="20"/>
    </location>
</feature>
<accession>A0A7S1IYK1</accession>
<evidence type="ECO:0000256" key="1">
    <source>
        <dbReference type="SAM" id="MobiDB-lite"/>
    </source>
</evidence>
<dbReference type="EMBL" id="HBGA01101088">
    <property type="protein sequence ID" value="CAD9026516.1"/>
    <property type="molecule type" value="Transcribed_RNA"/>
</dbReference>
<protein>
    <submittedName>
        <fullName evidence="2">Uncharacterized protein</fullName>
    </submittedName>
</protein>
<dbReference type="AlphaFoldDB" id="A0A7S1IYK1"/>
<name>A0A7S1IYK1_9EUGL</name>
<gene>
    <name evidence="2" type="ORF">EGYM00392_LOCUS37646</name>
</gene>
<evidence type="ECO:0000313" key="2">
    <source>
        <dbReference type="EMBL" id="CAD9026516.1"/>
    </source>
</evidence>
<proteinExistence type="predicted"/>